<feature type="domain" description="NADH:flavin oxidoreductase/NADH oxidase N-terminal" evidence="7">
    <location>
        <begin position="132"/>
        <end position="419"/>
    </location>
</feature>
<keyword evidence="9" id="KW-1185">Reference proteome</keyword>
<keyword evidence="2" id="KW-0285">Flavoprotein</keyword>
<evidence type="ECO:0000259" key="7">
    <source>
        <dbReference type="Pfam" id="PF00724"/>
    </source>
</evidence>
<proteinExistence type="inferred from homology"/>
<evidence type="ECO:0000313" key="9">
    <source>
        <dbReference type="Proteomes" id="UP000298327"/>
    </source>
</evidence>
<keyword evidence="6" id="KW-0812">Transmembrane</keyword>
<dbReference type="PANTHER" id="PTHR43656">
    <property type="entry name" value="BINDING OXIDOREDUCTASE, PUTATIVE (AFU_ORTHOLOGUE AFUA_2G08260)-RELATED"/>
    <property type="match status" value="1"/>
</dbReference>
<evidence type="ECO:0000256" key="3">
    <source>
        <dbReference type="ARBA" id="ARBA00022643"/>
    </source>
</evidence>
<accession>A0A4Y9ZAV8</accession>
<dbReference type="PANTHER" id="PTHR43656:SF2">
    <property type="entry name" value="BINDING OXIDOREDUCTASE, PUTATIVE (AFU_ORTHOLOGUE AFUA_2G08260)-RELATED"/>
    <property type="match status" value="1"/>
</dbReference>
<keyword evidence="6" id="KW-0472">Membrane</keyword>
<dbReference type="Proteomes" id="UP000298327">
    <property type="component" value="Unassembled WGS sequence"/>
</dbReference>
<feature type="compositionally biased region" description="Low complexity" evidence="5">
    <location>
        <begin position="163"/>
        <end position="172"/>
    </location>
</feature>
<evidence type="ECO:0000256" key="4">
    <source>
        <dbReference type="ARBA" id="ARBA00023002"/>
    </source>
</evidence>
<comment type="similarity">
    <text evidence="1">Belongs to the NADH:flavin oxidoreductase/NADH oxidase family.</text>
</comment>
<evidence type="ECO:0000313" key="8">
    <source>
        <dbReference type="EMBL" id="TFY70941.1"/>
    </source>
</evidence>
<dbReference type="GO" id="GO:0016491">
    <property type="term" value="F:oxidoreductase activity"/>
    <property type="evidence" value="ECO:0007669"/>
    <property type="project" value="UniProtKB-KW"/>
</dbReference>
<feature type="transmembrane region" description="Helical" evidence="6">
    <location>
        <begin position="507"/>
        <end position="531"/>
    </location>
</feature>
<sequence>MPLADPMAQVNVSALVQRRDGARRDLSGVFSPAALPSGATLPNRLVKVALYEHMASLFGGPPNDRHFELYSQWSRGNWGMIITGNVQVSNRHLSLGKDMVVPRALTEDSLKPFKKLALAMRGRPSSDGSGNMAEDTDAGNALIVMQLSHAGRQSPTVLGGRIPPSSALAPSPIRMGDPRYTNASTKDGWLSHSVVRLMFPTPVEMTVTDINEVVDSFVRGAKVALQSGFDGVELHAAHGYLISQFLSPMSNTRQDNYSADMALQTFLRRIVTSIRAITPSKFAIGVKVSSADYVGAGSGQVSEAAARDAEKRALDHVIEIARWGLVDFIEISGGDYQNPEFMLTSRQAFFARFARLARDAIHSLPSTSSRLPPLVLLTGGLRSPTTLVDILSNGHADLLGIGRGSVLCPQLPRLLANQLHALDIGGPTSGPATPSVKTADIFPPDPDLSYPDSQVTRTLARIFCLLGLLPLPKLIGAGVGMAWYTVAISRLSHGHAVDRRMSGLQSVVRMWIAELKLVGMILLLVGVIIWISW</sequence>
<keyword evidence="6" id="KW-1133">Transmembrane helix</keyword>
<feature type="region of interest" description="Disordered" evidence="5">
    <location>
        <begin position="155"/>
        <end position="176"/>
    </location>
</feature>
<dbReference type="GO" id="GO:0010181">
    <property type="term" value="F:FMN binding"/>
    <property type="evidence" value="ECO:0007669"/>
    <property type="project" value="InterPro"/>
</dbReference>
<evidence type="ECO:0000256" key="2">
    <source>
        <dbReference type="ARBA" id="ARBA00022630"/>
    </source>
</evidence>
<dbReference type="InterPro" id="IPR051799">
    <property type="entry name" value="NADH_flavin_oxidoreductase"/>
</dbReference>
<feature type="transmembrane region" description="Helical" evidence="6">
    <location>
        <begin position="459"/>
        <end position="486"/>
    </location>
</feature>
<comment type="caution">
    <text evidence="8">The sequence shown here is derived from an EMBL/GenBank/DDBJ whole genome shotgun (WGS) entry which is preliminary data.</text>
</comment>
<dbReference type="EMBL" id="SEOQ01000074">
    <property type="protein sequence ID" value="TFY70941.1"/>
    <property type="molecule type" value="Genomic_DNA"/>
</dbReference>
<dbReference type="Pfam" id="PF00724">
    <property type="entry name" value="Oxidored_FMN"/>
    <property type="match status" value="1"/>
</dbReference>
<keyword evidence="4" id="KW-0560">Oxidoreductase</keyword>
<protein>
    <recommendedName>
        <fullName evidence="7">NADH:flavin oxidoreductase/NADH oxidase N-terminal domain-containing protein</fullName>
    </recommendedName>
</protein>
<gene>
    <name evidence="8" type="ORF">EVG20_g2060</name>
</gene>
<dbReference type="InterPro" id="IPR013785">
    <property type="entry name" value="Aldolase_TIM"/>
</dbReference>
<dbReference type="SUPFAM" id="SSF51395">
    <property type="entry name" value="FMN-linked oxidoreductases"/>
    <property type="match status" value="1"/>
</dbReference>
<evidence type="ECO:0000256" key="6">
    <source>
        <dbReference type="SAM" id="Phobius"/>
    </source>
</evidence>
<dbReference type="Gene3D" id="3.20.20.70">
    <property type="entry name" value="Aldolase class I"/>
    <property type="match status" value="1"/>
</dbReference>
<dbReference type="AlphaFoldDB" id="A0A4Y9ZAV8"/>
<dbReference type="OrthoDB" id="1663137at2759"/>
<reference evidence="8 9" key="1">
    <citation type="submission" date="2019-02" db="EMBL/GenBank/DDBJ databases">
        <title>Genome sequencing of the rare red list fungi Dentipellis fragilis.</title>
        <authorList>
            <person name="Buettner E."/>
            <person name="Kellner H."/>
        </authorList>
    </citation>
    <scope>NUCLEOTIDE SEQUENCE [LARGE SCALE GENOMIC DNA]</scope>
    <source>
        <strain evidence="8 9">DSM 105465</strain>
    </source>
</reference>
<dbReference type="STRING" id="205917.A0A4Y9ZAV8"/>
<evidence type="ECO:0000256" key="5">
    <source>
        <dbReference type="SAM" id="MobiDB-lite"/>
    </source>
</evidence>
<organism evidence="8 9">
    <name type="scientific">Dentipellis fragilis</name>
    <dbReference type="NCBI Taxonomy" id="205917"/>
    <lineage>
        <taxon>Eukaryota</taxon>
        <taxon>Fungi</taxon>
        <taxon>Dikarya</taxon>
        <taxon>Basidiomycota</taxon>
        <taxon>Agaricomycotina</taxon>
        <taxon>Agaricomycetes</taxon>
        <taxon>Russulales</taxon>
        <taxon>Hericiaceae</taxon>
        <taxon>Dentipellis</taxon>
    </lineage>
</organism>
<name>A0A4Y9ZAV8_9AGAM</name>
<evidence type="ECO:0000256" key="1">
    <source>
        <dbReference type="ARBA" id="ARBA00005979"/>
    </source>
</evidence>
<keyword evidence="3" id="KW-0288">FMN</keyword>
<dbReference type="InterPro" id="IPR001155">
    <property type="entry name" value="OxRdtase_FMN_N"/>
</dbReference>